<evidence type="ECO:0000256" key="10">
    <source>
        <dbReference type="ARBA" id="ARBA00022833"/>
    </source>
</evidence>
<evidence type="ECO:0000259" key="17">
    <source>
        <dbReference type="PROSITE" id="PS50089"/>
    </source>
</evidence>
<evidence type="ECO:0000256" key="6">
    <source>
        <dbReference type="ARBA" id="ARBA00022692"/>
    </source>
</evidence>
<dbReference type="PANTHER" id="PTHR46913">
    <property type="entry name" value="RING-H2 FINGER PROTEIN ATL16"/>
    <property type="match status" value="1"/>
</dbReference>
<dbReference type="SMART" id="SM00184">
    <property type="entry name" value="RING"/>
    <property type="match status" value="1"/>
</dbReference>
<evidence type="ECO:0000256" key="13">
    <source>
        <dbReference type="ARBA" id="ARBA00024209"/>
    </source>
</evidence>
<organism evidence="18 20">
    <name type="scientific">Carya illinoinensis</name>
    <name type="common">Pecan</name>
    <dbReference type="NCBI Taxonomy" id="32201"/>
    <lineage>
        <taxon>Eukaryota</taxon>
        <taxon>Viridiplantae</taxon>
        <taxon>Streptophyta</taxon>
        <taxon>Embryophyta</taxon>
        <taxon>Tracheophyta</taxon>
        <taxon>Spermatophyta</taxon>
        <taxon>Magnoliopsida</taxon>
        <taxon>eudicotyledons</taxon>
        <taxon>Gunneridae</taxon>
        <taxon>Pentapetalae</taxon>
        <taxon>rosids</taxon>
        <taxon>fabids</taxon>
        <taxon>Fagales</taxon>
        <taxon>Juglandaceae</taxon>
        <taxon>Carya</taxon>
    </lineage>
</organism>
<keyword evidence="9" id="KW-0833">Ubl conjugation pathway</keyword>
<dbReference type="SUPFAM" id="SSF57850">
    <property type="entry name" value="RING/U-box"/>
    <property type="match status" value="1"/>
</dbReference>
<dbReference type="CDD" id="cd16461">
    <property type="entry name" value="RING-H2_EL5-like"/>
    <property type="match status" value="1"/>
</dbReference>
<comment type="catalytic activity">
    <reaction evidence="1">
        <text>S-ubiquitinyl-[E2 ubiquitin-conjugating enzyme]-L-cysteine + [acceptor protein]-L-lysine = [E2 ubiquitin-conjugating enzyme]-L-cysteine + N(6)-ubiquitinyl-[acceptor protein]-L-lysine.</text>
        <dbReference type="EC" id="2.3.2.27"/>
    </reaction>
</comment>
<dbReference type="Pfam" id="PF13639">
    <property type="entry name" value="zf-RING_2"/>
    <property type="match status" value="1"/>
</dbReference>
<dbReference type="PROSITE" id="PS50089">
    <property type="entry name" value="ZF_RING_2"/>
    <property type="match status" value="1"/>
</dbReference>
<evidence type="ECO:0000256" key="1">
    <source>
        <dbReference type="ARBA" id="ARBA00000900"/>
    </source>
</evidence>
<dbReference type="EMBL" id="CM031832">
    <property type="protein sequence ID" value="KAG6700086.1"/>
    <property type="molecule type" value="Genomic_DNA"/>
</dbReference>
<feature type="region of interest" description="Disordered" evidence="15">
    <location>
        <begin position="175"/>
        <end position="194"/>
    </location>
</feature>
<evidence type="ECO:0000256" key="15">
    <source>
        <dbReference type="SAM" id="MobiDB-lite"/>
    </source>
</evidence>
<sequence>MEDAPSYVLNGKIMLCSVITLFLVVLIMVCFHSYSRCCFDTDDSSHRRRTRASSSRHPSYFPFTTNANTSSQALDPSILKALPTFTYSSKAHDSPLDCAVCLSEFEEEDKGRVLPKCQHTFHVECIDKWFQSVSNCPLCRAPVQADISMLKPDISAETENSPAIPATEPVQAERCWPDFSQPPNPGPSDFHGKPFDLVGVVVEVPR</sequence>
<dbReference type="AlphaFoldDB" id="A0A8T1PTL7"/>
<evidence type="ECO:0000313" key="19">
    <source>
        <dbReference type="EMBL" id="KAG6700086.1"/>
    </source>
</evidence>
<dbReference type="EMBL" id="CM031816">
    <property type="protein sequence ID" value="KAG6645023.1"/>
    <property type="molecule type" value="Genomic_DNA"/>
</dbReference>
<evidence type="ECO:0000256" key="12">
    <source>
        <dbReference type="ARBA" id="ARBA00023136"/>
    </source>
</evidence>
<evidence type="ECO:0000256" key="9">
    <source>
        <dbReference type="ARBA" id="ARBA00022786"/>
    </source>
</evidence>
<accession>A0A8T1PTL7</accession>
<dbReference type="Gene3D" id="3.30.40.10">
    <property type="entry name" value="Zinc/RING finger domain, C3HC4 (zinc finger)"/>
    <property type="match status" value="1"/>
</dbReference>
<evidence type="ECO:0000256" key="3">
    <source>
        <dbReference type="ARBA" id="ARBA00004906"/>
    </source>
</evidence>
<name>A0A8T1PTL7_CARIL</name>
<keyword evidence="20" id="KW-1185">Reference proteome</keyword>
<evidence type="ECO:0000256" key="11">
    <source>
        <dbReference type="ARBA" id="ARBA00022989"/>
    </source>
</evidence>
<dbReference type="GO" id="GO:0016020">
    <property type="term" value="C:membrane"/>
    <property type="evidence" value="ECO:0007669"/>
    <property type="project" value="UniProtKB-SubCell"/>
</dbReference>
<protein>
    <recommendedName>
        <fullName evidence="4">RING-type E3 ubiquitin transferase</fullName>
        <ecNumber evidence="4">2.3.2.27</ecNumber>
    </recommendedName>
</protein>
<keyword evidence="12 16" id="KW-0472">Membrane</keyword>
<evidence type="ECO:0000256" key="14">
    <source>
        <dbReference type="PROSITE-ProRule" id="PRU00175"/>
    </source>
</evidence>
<evidence type="ECO:0000256" key="7">
    <source>
        <dbReference type="ARBA" id="ARBA00022723"/>
    </source>
</evidence>
<dbReference type="OrthoDB" id="8062037at2759"/>
<keyword evidence="8 14" id="KW-0863">Zinc-finger</keyword>
<evidence type="ECO:0000256" key="8">
    <source>
        <dbReference type="ARBA" id="ARBA00022771"/>
    </source>
</evidence>
<evidence type="ECO:0000256" key="4">
    <source>
        <dbReference type="ARBA" id="ARBA00012483"/>
    </source>
</evidence>
<dbReference type="PANTHER" id="PTHR46913:SF1">
    <property type="entry name" value="RING-H2 FINGER PROTEIN ATL16"/>
    <property type="match status" value="1"/>
</dbReference>
<keyword evidence="6 16" id="KW-0812">Transmembrane</keyword>
<evidence type="ECO:0000313" key="20">
    <source>
        <dbReference type="Proteomes" id="UP000811609"/>
    </source>
</evidence>
<dbReference type="GO" id="GO:0061630">
    <property type="term" value="F:ubiquitin protein ligase activity"/>
    <property type="evidence" value="ECO:0007669"/>
    <property type="project" value="UniProtKB-EC"/>
</dbReference>
<dbReference type="GO" id="GO:0016567">
    <property type="term" value="P:protein ubiquitination"/>
    <property type="evidence" value="ECO:0007669"/>
    <property type="project" value="InterPro"/>
</dbReference>
<proteinExistence type="inferred from homology"/>
<dbReference type="GO" id="GO:0008270">
    <property type="term" value="F:zinc ion binding"/>
    <property type="evidence" value="ECO:0007669"/>
    <property type="project" value="UniProtKB-KW"/>
</dbReference>
<keyword evidence="11 16" id="KW-1133">Transmembrane helix</keyword>
<dbReference type="InterPro" id="IPR001841">
    <property type="entry name" value="Znf_RING"/>
</dbReference>
<keyword evidence="7" id="KW-0479">Metal-binding</keyword>
<dbReference type="InterPro" id="IPR044600">
    <property type="entry name" value="ATL1/ATL16-like"/>
</dbReference>
<keyword evidence="10" id="KW-0862">Zinc</keyword>
<dbReference type="Proteomes" id="UP000811609">
    <property type="component" value="Chromosome 8"/>
</dbReference>
<feature type="domain" description="RING-type" evidence="17">
    <location>
        <begin position="98"/>
        <end position="140"/>
    </location>
</feature>
<evidence type="ECO:0000256" key="16">
    <source>
        <dbReference type="SAM" id="Phobius"/>
    </source>
</evidence>
<comment type="subcellular location">
    <subcellularLocation>
        <location evidence="2">Membrane</location>
        <topology evidence="2">Single-pass membrane protein</topology>
    </subcellularLocation>
</comment>
<keyword evidence="5" id="KW-0808">Transferase</keyword>
<dbReference type="Proteomes" id="UP000811246">
    <property type="component" value="Chromosome 8"/>
</dbReference>
<comment type="caution">
    <text evidence="18">The sequence shown here is derived from an EMBL/GenBank/DDBJ whole genome shotgun (WGS) entry which is preliminary data.</text>
</comment>
<reference evidence="19" key="2">
    <citation type="submission" date="2021-01" db="EMBL/GenBank/DDBJ databases">
        <authorList>
            <person name="Lovell J.T."/>
            <person name="Bentley N."/>
            <person name="Bhattarai G."/>
            <person name="Jenkins J.W."/>
            <person name="Sreedasyam A."/>
            <person name="Alarcon Y."/>
            <person name="Bock C."/>
            <person name="Boston L."/>
            <person name="Carlson J."/>
            <person name="Cervantes K."/>
            <person name="Clermont K."/>
            <person name="Krom N."/>
            <person name="Kubenka K."/>
            <person name="Mamidi S."/>
            <person name="Mattison C."/>
            <person name="Monteros M."/>
            <person name="Pisani C."/>
            <person name="Plott C."/>
            <person name="Rajasekar S."/>
            <person name="Rhein H.S."/>
            <person name="Rohla C."/>
            <person name="Song M."/>
            <person name="Hilaire R.S."/>
            <person name="Shu S."/>
            <person name="Wells L."/>
            <person name="Wang X."/>
            <person name="Webber J."/>
            <person name="Heerema R.J."/>
            <person name="Klein P."/>
            <person name="Conner P."/>
            <person name="Grauke L."/>
            <person name="Grimwood J."/>
            <person name="Schmutz J."/>
            <person name="Randall J.J."/>
        </authorList>
    </citation>
    <scope>NUCLEOTIDE SEQUENCE</scope>
    <source>
        <tissue evidence="19">Leaf</tissue>
    </source>
</reference>
<comment type="similarity">
    <text evidence="13">Belongs to the RING-type zinc finger family. ATL subfamily.</text>
</comment>
<evidence type="ECO:0000313" key="18">
    <source>
        <dbReference type="EMBL" id="KAG6645023.1"/>
    </source>
</evidence>
<gene>
    <name evidence="18" type="ORF">CIPAW_08G093500</name>
    <name evidence="19" type="ORF">I3842_08G094500</name>
</gene>
<dbReference type="InterPro" id="IPR013083">
    <property type="entry name" value="Znf_RING/FYVE/PHD"/>
</dbReference>
<reference evidence="18" key="1">
    <citation type="submission" date="2020-12" db="EMBL/GenBank/DDBJ databases">
        <title>WGS assembly of Carya illinoinensis cv. Pawnee.</title>
        <authorList>
            <person name="Platts A."/>
            <person name="Shu S."/>
            <person name="Wright S."/>
            <person name="Barry K."/>
            <person name="Edger P."/>
            <person name="Pires J.C."/>
            <person name="Schmutz J."/>
        </authorList>
    </citation>
    <scope>NUCLEOTIDE SEQUENCE</scope>
    <source>
        <tissue evidence="18">Leaf</tissue>
    </source>
</reference>
<comment type="pathway">
    <text evidence="3">Protein modification; protein ubiquitination.</text>
</comment>
<evidence type="ECO:0000256" key="2">
    <source>
        <dbReference type="ARBA" id="ARBA00004167"/>
    </source>
</evidence>
<dbReference type="FunFam" id="3.30.40.10:FF:000187">
    <property type="entry name" value="E3 ubiquitin-protein ligase ATL6"/>
    <property type="match status" value="1"/>
</dbReference>
<dbReference type="EC" id="2.3.2.27" evidence="4"/>
<feature type="transmembrane region" description="Helical" evidence="16">
    <location>
        <begin position="12"/>
        <end position="34"/>
    </location>
</feature>
<evidence type="ECO:0000256" key="5">
    <source>
        <dbReference type="ARBA" id="ARBA00022679"/>
    </source>
</evidence>